<evidence type="ECO:0000256" key="8">
    <source>
        <dbReference type="ARBA" id="ARBA00023034"/>
    </source>
</evidence>
<dbReference type="GO" id="GO:0000139">
    <property type="term" value="C:Golgi membrane"/>
    <property type="evidence" value="ECO:0007669"/>
    <property type="project" value="UniProtKB-SubCell"/>
</dbReference>
<keyword evidence="14" id="KW-1185">Reference proteome</keyword>
<evidence type="ECO:0000256" key="10">
    <source>
        <dbReference type="ARBA" id="ARBA00023180"/>
    </source>
</evidence>
<dbReference type="InterPro" id="IPR002659">
    <property type="entry name" value="Glyco_trans_31"/>
</dbReference>
<evidence type="ECO:0000256" key="4">
    <source>
        <dbReference type="ARBA" id="ARBA00022679"/>
    </source>
</evidence>
<comment type="caution">
    <text evidence="13">The sequence shown here is derived from an EMBL/GenBank/DDBJ whole genome shotgun (WGS) entry which is preliminary data.</text>
</comment>
<dbReference type="AlphaFoldDB" id="A0ABD3THR6"/>
<keyword evidence="4" id="KW-0808">Transferase</keyword>
<evidence type="ECO:0000256" key="12">
    <source>
        <dbReference type="SAM" id="SignalP"/>
    </source>
</evidence>
<dbReference type="GO" id="GO:0016757">
    <property type="term" value="F:glycosyltransferase activity"/>
    <property type="evidence" value="ECO:0007669"/>
    <property type="project" value="UniProtKB-KW"/>
</dbReference>
<feature type="signal peptide" evidence="12">
    <location>
        <begin position="1"/>
        <end position="21"/>
    </location>
</feature>
<keyword evidence="8 11" id="KW-0333">Golgi apparatus</keyword>
<evidence type="ECO:0000256" key="6">
    <source>
        <dbReference type="ARBA" id="ARBA00022968"/>
    </source>
</evidence>
<accession>A0ABD3THR6</accession>
<protein>
    <recommendedName>
        <fullName evidence="11">Hexosyltransferase</fullName>
        <ecNumber evidence="11">2.4.1.-</ecNumber>
    </recommendedName>
</protein>
<keyword evidence="10" id="KW-0325">Glycoprotein</keyword>
<dbReference type="Gene3D" id="3.90.550.50">
    <property type="match status" value="1"/>
</dbReference>
<comment type="similarity">
    <text evidence="2 11">Belongs to the glycosyltransferase 31 family.</text>
</comment>
<evidence type="ECO:0000256" key="2">
    <source>
        <dbReference type="ARBA" id="ARBA00008661"/>
    </source>
</evidence>
<keyword evidence="6" id="KW-0735">Signal-anchor</keyword>
<keyword evidence="7" id="KW-1133">Transmembrane helix</keyword>
<evidence type="ECO:0000256" key="7">
    <source>
        <dbReference type="ARBA" id="ARBA00022989"/>
    </source>
</evidence>
<keyword evidence="12" id="KW-0732">Signal</keyword>
<name>A0ABD3THR6_SINWO</name>
<dbReference type="PANTHER" id="PTHR11214:SF314">
    <property type="entry name" value="HEXOSYLTRANSFERASE"/>
    <property type="match status" value="1"/>
</dbReference>
<organism evidence="13 14">
    <name type="scientific">Sinanodonta woodiana</name>
    <name type="common">Chinese pond mussel</name>
    <name type="synonym">Anodonta woodiana</name>
    <dbReference type="NCBI Taxonomy" id="1069815"/>
    <lineage>
        <taxon>Eukaryota</taxon>
        <taxon>Metazoa</taxon>
        <taxon>Spiralia</taxon>
        <taxon>Lophotrochozoa</taxon>
        <taxon>Mollusca</taxon>
        <taxon>Bivalvia</taxon>
        <taxon>Autobranchia</taxon>
        <taxon>Heteroconchia</taxon>
        <taxon>Palaeoheterodonta</taxon>
        <taxon>Unionida</taxon>
        <taxon>Unionoidea</taxon>
        <taxon>Unionidae</taxon>
        <taxon>Unioninae</taxon>
        <taxon>Sinanodonta</taxon>
    </lineage>
</organism>
<dbReference type="FunFam" id="3.90.550.50:FF:000001">
    <property type="entry name" value="Hexosyltransferase"/>
    <property type="match status" value="1"/>
</dbReference>
<evidence type="ECO:0000256" key="5">
    <source>
        <dbReference type="ARBA" id="ARBA00022692"/>
    </source>
</evidence>
<keyword evidence="5" id="KW-0812">Transmembrane</keyword>
<proteinExistence type="inferred from homology"/>
<dbReference type="PANTHER" id="PTHR11214">
    <property type="entry name" value="BETA-1,3-N-ACETYLGLUCOSAMINYLTRANSFERASE"/>
    <property type="match status" value="1"/>
</dbReference>
<reference evidence="13 14" key="1">
    <citation type="submission" date="2024-11" db="EMBL/GenBank/DDBJ databases">
        <title>Chromosome-level genome assembly of the freshwater bivalve Anodonta woodiana.</title>
        <authorList>
            <person name="Chen X."/>
        </authorList>
    </citation>
    <scope>NUCLEOTIDE SEQUENCE [LARGE SCALE GENOMIC DNA]</scope>
    <source>
        <strain evidence="13">MN2024</strain>
        <tissue evidence="13">Gills</tissue>
    </source>
</reference>
<evidence type="ECO:0000256" key="1">
    <source>
        <dbReference type="ARBA" id="ARBA00004323"/>
    </source>
</evidence>
<dbReference type="Proteomes" id="UP001634394">
    <property type="component" value="Unassembled WGS sequence"/>
</dbReference>
<dbReference type="EMBL" id="JBJQND010000018">
    <property type="protein sequence ID" value="KAL3836337.1"/>
    <property type="molecule type" value="Genomic_DNA"/>
</dbReference>
<sequence length="387" mass="44546">MKKKILLLALVSISALSVYYGADFVSRVYLTKNEHSETVTQRYNDLVNSTYSTKHSNGETFAKMTRGPPNVTAQWNRFMHLINENIRKLYLQSWDNVITPYVTKYMIDERDICNSLSLPFLLVFVPSLPANTNERQTIRRTWGNFASQNTSSFNISARLVFMLGRMTNGIMFDRLVQKESTEYKDIVQFDFFESSYNLTRKMMYGLRWVKTYCNSVKYILKVDDDTFINVARLSNYLLTDSNINNKTIHGYSYPNGGPVLREGKYAVTKDDFPRSQFPPYVSGTSYILPYDAIPGMLDLAERLPYCPVEDAFITGVMRAILDLKLKHSVDFTHMSERKIDPCTFHSKLAVTNININCMNVLWNLTAPAREINCTLYRVLGNNACSIF</sequence>
<evidence type="ECO:0000256" key="3">
    <source>
        <dbReference type="ARBA" id="ARBA00022676"/>
    </source>
</evidence>
<evidence type="ECO:0000313" key="14">
    <source>
        <dbReference type="Proteomes" id="UP001634394"/>
    </source>
</evidence>
<keyword evidence="9" id="KW-0472">Membrane</keyword>
<dbReference type="Pfam" id="PF01762">
    <property type="entry name" value="Galactosyl_T"/>
    <property type="match status" value="1"/>
</dbReference>
<feature type="chain" id="PRO_5044843308" description="Hexosyltransferase" evidence="12">
    <location>
        <begin position="22"/>
        <end position="387"/>
    </location>
</feature>
<evidence type="ECO:0000256" key="9">
    <source>
        <dbReference type="ARBA" id="ARBA00023136"/>
    </source>
</evidence>
<evidence type="ECO:0000256" key="11">
    <source>
        <dbReference type="RuleBase" id="RU363063"/>
    </source>
</evidence>
<dbReference type="EC" id="2.4.1.-" evidence="11"/>
<gene>
    <name evidence="13" type="ORF">ACJMK2_021770</name>
</gene>
<evidence type="ECO:0000313" key="13">
    <source>
        <dbReference type="EMBL" id="KAL3836337.1"/>
    </source>
</evidence>
<comment type="subcellular location">
    <subcellularLocation>
        <location evidence="1 11">Golgi apparatus membrane</location>
        <topology evidence="1 11">Single-pass type II membrane protein</topology>
    </subcellularLocation>
</comment>
<keyword evidence="3 11" id="KW-0328">Glycosyltransferase</keyword>